<name>A0A7X1J5V1_9ACTN</name>
<reference evidence="1 2" key="1">
    <citation type="submission" date="2020-08" db="EMBL/GenBank/DDBJ databases">
        <title>Streptomyces sp. PSKA01 genome sequencing and assembly.</title>
        <authorList>
            <person name="Mandal S."/>
            <person name="Maiti P.K."/>
            <person name="Das P."/>
        </authorList>
    </citation>
    <scope>NUCLEOTIDE SEQUENCE [LARGE SCALE GENOMIC DNA]</scope>
    <source>
        <strain evidence="1 2">PSKA01</strain>
    </source>
</reference>
<comment type="caution">
    <text evidence="1">The sequence shown here is derived from an EMBL/GenBank/DDBJ whole genome shotgun (WGS) entry which is preliminary data.</text>
</comment>
<evidence type="ECO:0000313" key="1">
    <source>
        <dbReference type="EMBL" id="MBC2904130.1"/>
    </source>
</evidence>
<gene>
    <name evidence="1" type="ORF">H4N64_21355</name>
</gene>
<dbReference type="RefSeq" id="WP_186284001.1">
    <property type="nucleotide sequence ID" value="NZ_JACMSF010000022.1"/>
</dbReference>
<keyword evidence="2" id="KW-1185">Reference proteome</keyword>
<sequence length="94" mass="10130">MNTQTVRLDSLPEAAVMLLRAVHDALDVPLPGVTDADERAYATLLQLRTRDALVILAAVLNKGHDIAPAAESLYSWTAERPVSYTPWSEDGGSA</sequence>
<dbReference type="AlphaFoldDB" id="A0A7X1J5V1"/>
<protein>
    <submittedName>
        <fullName evidence="1">Uncharacterized protein</fullName>
    </submittedName>
</protein>
<proteinExistence type="predicted"/>
<organism evidence="1 2">
    <name type="scientific">Streptomyces cupreus</name>
    <dbReference type="NCBI Taxonomy" id="2759956"/>
    <lineage>
        <taxon>Bacteria</taxon>
        <taxon>Bacillati</taxon>
        <taxon>Actinomycetota</taxon>
        <taxon>Actinomycetes</taxon>
        <taxon>Kitasatosporales</taxon>
        <taxon>Streptomycetaceae</taxon>
        <taxon>Streptomyces</taxon>
    </lineage>
</organism>
<dbReference type="EMBL" id="JACMSF010000022">
    <property type="protein sequence ID" value="MBC2904130.1"/>
    <property type="molecule type" value="Genomic_DNA"/>
</dbReference>
<evidence type="ECO:0000313" key="2">
    <source>
        <dbReference type="Proteomes" id="UP000584670"/>
    </source>
</evidence>
<dbReference type="Proteomes" id="UP000584670">
    <property type="component" value="Unassembled WGS sequence"/>
</dbReference>
<accession>A0A7X1J5V1</accession>